<keyword evidence="2" id="KW-1133">Transmembrane helix</keyword>
<feature type="transmembrane region" description="Helical" evidence="2">
    <location>
        <begin position="20"/>
        <end position="41"/>
    </location>
</feature>
<keyword evidence="2" id="KW-0812">Transmembrane</keyword>
<keyword evidence="2" id="KW-0472">Membrane</keyword>
<dbReference type="GeneID" id="28737274"/>
<dbReference type="InterPro" id="IPR013945">
    <property type="entry name" value="Pkr1"/>
</dbReference>
<protein>
    <submittedName>
        <fullName evidence="3">V-type ATPase assembly factor PKR1</fullName>
    </submittedName>
</protein>
<feature type="compositionally biased region" description="Pro residues" evidence="1">
    <location>
        <begin position="123"/>
        <end position="133"/>
    </location>
</feature>
<dbReference type="PANTHER" id="PTHR28251">
    <property type="entry name" value="V-TYPE ATPASE ASSEMBLY FACTOR PKR1"/>
    <property type="match status" value="1"/>
</dbReference>
<evidence type="ECO:0000313" key="4">
    <source>
        <dbReference type="Proteomes" id="UP000038010"/>
    </source>
</evidence>
<dbReference type="GO" id="GO:0005789">
    <property type="term" value="C:endoplasmic reticulum membrane"/>
    <property type="evidence" value="ECO:0007669"/>
    <property type="project" value="TreeGrafter"/>
</dbReference>
<accession>A0A0N0NLP8</accession>
<gene>
    <name evidence="3" type="ORF">AB675_5200</name>
</gene>
<proteinExistence type="predicted"/>
<dbReference type="STRING" id="1664694.A0A0N0NLP8"/>
<feature type="compositionally biased region" description="Basic and acidic residues" evidence="1">
    <location>
        <begin position="197"/>
        <end position="208"/>
    </location>
</feature>
<feature type="transmembrane region" description="Helical" evidence="2">
    <location>
        <begin position="48"/>
        <end position="66"/>
    </location>
</feature>
<dbReference type="AlphaFoldDB" id="A0A0N0NLP8"/>
<keyword evidence="4" id="KW-1185">Reference proteome</keyword>
<feature type="compositionally biased region" description="Basic and acidic residues" evidence="1">
    <location>
        <begin position="76"/>
        <end position="85"/>
    </location>
</feature>
<dbReference type="Proteomes" id="UP000038010">
    <property type="component" value="Unassembled WGS sequence"/>
</dbReference>
<feature type="compositionally biased region" description="Polar residues" evidence="1">
    <location>
        <begin position="186"/>
        <end position="195"/>
    </location>
</feature>
<organism evidence="3 4">
    <name type="scientific">Cyphellophora attinorum</name>
    <dbReference type="NCBI Taxonomy" id="1664694"/>
    <lineage>
        <taxon>Eukaryota</taxon>
        <taxon>Fungi</taxon>
        <taxon>Dikarya</taxon>
        <taxon>Ascomycota</taxon>
        <taxon>Pezizomycotina</taxon>
        <taxon>Eurotiomycetes</taxon>
        <taxon>Chaetothyriomycetidae</taxon>
        <taxon>Chaetothyriales</taxon>
        <taxon>Cyphellophoraceae</taxon>
        <taxon>Cyphellophora</taxon>
    </lineage>
</organism>
<feature type="compositionally biased region" description="Basic and acidic residues" evidence="1">
    <location>
        <begin position="98"/>
        <end position="108"/>
    </location>
</feature>
<dbReference type="EMBL" id="LFJN01000015">
    <property type="protein sequence ID" value="KPI39428.1"/>
    <property type="molecule type" value="Genomic_DNA"/>
</dbReference>
<evidence type="ECO:0000256" key="2">
    <source>
        <dbReference type="SAM" id="Phobius"/>
    </source>
</evidence>
<dbReference type="GO" id="GO:0070072">
    <property type="term" value="P:vacuolar proton-transporting V-type ATPase complex assembly"/>
    <property type="evidence" value="ECO:0007669"/>
    <property type="project" value="InterPro"/>
</dbReference>
<feature type="compositionally biased region" description="Low complexity" evidence="1">
    <location>
        <begin position="146"/>
        <end position="155"/>
    </location>
</feature>
<sequence length="208" mass="21608">MASFMVSLWESIFTPGPTPTLLIATNATFGALQLLLVILLFFTGSIHFAILSVLCGGLWFGINWFAKEVAAAKAAEDADASEKTKRQTSPDPMGTDVGARRGGGDRQRLQGTSAKDQAASAAMPPPTTKPLPKPAAVTPSAPPSQPSSQGNNQGAASTHLSPPSSHGKDLDDVSPGATAVRRRSLGDSSGYVSTDSEWEKVSEGEDGK</sequence>
<dbReference type="OrthoDB" id="9626941at2759"/>
<dbReference type="Pfam" id="PF08636">
    <property type="entry name" value="Pkr1"/>
    <property type="match status" value="1"/>
</dbReference>
<evidence type="ECO:0000313" key="3">
    <source>
        <dbReference type="EMBL" id="KPI39428.1"/>
    </source>
</evidence>
<evidence type="ECO:0000256" key="1">
    <source>
        <dbReference type="SAM" id="MobiDB-lite"/>
    </source>
</evidence>
<dbReference type="PANTHER" id="PTHR28251:SF1">
    <property type="entry name" value="V-TYPE ATPASE ASSEMBLY FACTOR PKR1"/>
    <property type="match status" value="1"/>
</dbReference>
<reference evidence="3 4" key="1">
    <citation type="submission" date="2015-06" db="EMBL/GenBank/DDBJ databases">
        <title>Draft genome of the ant-associated black yeast Phialophora attae CBS 131958.</title>
        <authorList>
            <person name="Moreno L.F."/>
            <person name="Stielow B.J."/>
            <person name="de Hoog S."/>
            <person name="Vicente V.A."/>
            <person name="Weiss V.A."/>
            <person name="de Vries M."/>
            <person name="Cruz L.M."/>
            <person name="Souza E.M."/>
        </authorList>
    </citation>
    <scope>NUCLEOTIDE SEQUENCE [LARGE SCALE GENOMIC DNA]</scope>
    <source>
        <strain evidence="3 4">CBS 131958</strain>
    </source>
</reference>
<comment type="caution">
    <text evidence="3">The sequence shown here is derived from an EMBL/GenBank/DDBJ whole genome shotgun (WGS) entry which is preliminary data.</text>
</comment>
<dbReference type="VEuPathDB" id="FungiDB:AB675_5200"/>
<name>A0A0N0NLP8_9EURO</name>
<feature type="region of interest" description="Disordered" evidence="1">
    <location>
        <begin position="76"/>
        <end position="208"/>
    </location>
</feature>
<dbReference type="RefSeq" id="XP_017999391.1">
    <property type="nucleotide sequence ID" value="XM_018145394.1"/>
</dbReference>